<organism evidence="1 2">
    <name type="scientific">Fusarium oxysporum f. sp. radicis-cucumerinum</name>
    <dbReference type="NCBI Taxonomy" id="327505"/>
    <lineage>
        <taxon>Eukaryota</taxon>
        <taxon>Fungi</taxon>
        <taxon>Dikarya</taxon>
        <taxon>Ascomycota</taxon>
        <taxon>Pezizomycotina</taxon>
        <taxon>Sordariomycetes</taxon>
        <taxon>Hypocreomycetidae</taxon>
        <taxon>Hypocreales</taxon>
        <taxon>Nectriaceae</taxon>
        <taxon>Fusarium</taxon>
        <taxon>Fusarium oxysporum species complex</taxon>
    </lineage>
</organism>
<evidence type="ECO:0000313" key="2">
    <source>
        <dbReference type="Proteomes" id="UP000219602"/>
    </source>
</evidence>
<comment type="caution">
    <text evidence="1">The sequence shown here is derived from an EMBL/GenBank/DDBJ whole genome shotgun (WGS) entry which is preliminary data.</text>
</comment>
<name>A0A2H3I5M9_FUSOX</name>
<evidence type="ECO:0000313" key="1">
    <source>
        <dbReference type="EMBL" id="PCD46564.1"/>
    </source>
</evidence>
<dbReference type="Gene3D" id="1.25.40.20">
    <property type="entry name" value="Ankyrin repeat-containing domain"/>
    <property type="match status" value="1"/>
</dbReference>
<sequence length="1069" mass="119254">MADPLSVAGLALAVVSLGLQVTVSITDYFDSLKSRDQDIASIIQQNGTLRKTLQVIETSISRFQNDHRTASEALRQSLDSCKGELKGLESMVATLITDEQGTTGRANKARNKGKKLLYPLHRLKLEQIATKLHHINATLQLGLQNLGLAVSHLGSEKLATLQATSQTISSDLLVVQSEVSAISTPIRSIQSTVSQFETRFDGLENLLQQLLVQGSAINGTLQEITPLMVTGRLLGKPAVLQEMCDAVKTPARHMSKGKISVPHESAAKVRTALSGYSGGRFACLCRHRQHLQRKNASWGSLSFSHETTTEQHAPGCPATQAISERDRTQKFALTYVGLRALLNSAIQFSFTIRSGAGGWSLGPNFTYYPIVDSESAPAFRMLSLLTRSRYYAWYEYKDRGFLEDEVWREELVPSVVSSILRLFRAKQASPRAVDDENQSLVYHVAECISCYYSYKSLDQRDSDQFSPLIDLLEYLVINKAPSNEFNTYGRTPLSTLFSSNSYTSVTCPVPAAFADLILRSNTEDALAHRSCPDSAPHMTKYLGSGQETLVSSIAVLLDFLSCSTKLAEAYGCGPLGIAILSNDLGEVKTLVAKHPNTLSERNLFGHTSLHLAARKPSFLRVLVEAADAALLNQTDRYNYSPLDFAVSLKNLSRTDIQQLAPDSEQILDLNAFKVTQLLQERGICVPEALAIMGNGRFPGPLPVYQNLSSSDDADVFFRVGFRDTGSWYESPMVQLGVIHPAQNLPYLQWLANHGGLSRQLPFSCKDIFAIRCIFSAIGYEIKSSILCLEIDRSDESDTSNTSLAPPIPNWGVAWIHELHAIVFAANNTDACRCQCSPEGCTMLTFLLRHLIPVYDFEFAQRHLLRDSSINEKDDLEIITIVDTGTPEVSGIHENPLSKLIARFTSYLEHFSCYLEPRDHYATLRYITYTTLGIHHSCCVDWHSRRHMYEDPSDSVEDWLENDGSHMLALLRDLLDEFEENITSIFEDPDKGIRDLINFWERTWVSRISEVLCRLEGSDLLDDERRAAEEIGVIWDKVGPELPGEMGSPYQSSPIDYWLYELRKIEEECQ</sequence>
<dbReference type="SUPFAM" id="SSF48403">
    <property type="entry name" value="Ankyrin repeat"/>
    <property type="match status" value="1"/>
</dbReference>
<reference evidence="1 2" key="2">
    <citation type="journal article" date="2017" name="Sci. Rep.">
        <title>A mobile pathogenicity chromosome in Fusarium oxysporum for infection of multiple cucurbit species.</title>
        <authorList>
            <person name="van Dam P."/>
            <person name="Fokkens L."/>
            <person name="Ayukawa Y."/>
            <person name="van der Gragt M."/>
            <person name="Ter Horst A."/>
            <person name="Brankovics B."/>
            <person name="Houterman P.M."/>
            <person name="Arie T."/>
            <person name="Rep M."/>
        </authorList>
    </citation>
    <scope>NUCLEOTIDE SEQUENCE [LARGE SCALE GENOMIC DNA]</scope>
    <source>
        <strain evidence="1 2">Forc016</strain>
    </source>
</reference>
<reference evidence="1 2" key="1">
    <citation type="journal article" date="2016" name="Environ. Microbiol.">
        <title>Effector profiles distinguish formae speciales of Fusarium oxysporum.</title>
        <authorList>
            <person name="van Dam P."/>
            <person name="Fokkens L."/>
            <person name="Schmidt S.M."/>
            <person name="Linmans J.H."/>
            <person name="Kistler H.C."/>
            <person name="Ma L.J."/>
            <person name="Rep M."/>
        </authorList>
    </citation>
    <scope>NUCLEOTIDE SEQUENCE [LARGE SCALE GENOMIC DNA]</scope>
    <source>
        <strain evidence="1 2">Forc016</strain>
    </source>
</reference>
<dbReference type="Proteomes" id="UP000219602">
    <property type="component" value="Chromosome 1"/>
</dbReference>
<dbReference type="InterPro" id="IPR036770">
    <property type="entry name" value="Ankyrin_rpt-contain_sf"/>
</dbReference>
<dbReference type="EMBL" id="MABQ02000001">
    <property type="protein sequence ID" value="PCD46564.1"/>
    <property type="molecule type" value="Genomic_DNA"/>
</dbReference>
<protein>
    <submittedName>
        <fullName evidence="1">Uncharacterized protein</fullName>
    </submittedName>
</protein>
<proteinExistence type="predicted"/>
<accession>A0A2H3I5M9</accession>
<dbReference type="AlphaFoldDB" id="A0A2H3I5M9"/>
<gene>
    <name evidence="1" type="ORF">AU210_001967</name>
</gene>